<dbReference type="InterPro" id="IPR004013">
    <property type="entry name" value="PHP_dom"/>
</dbReference>
<dbReference type="InterPro" id="IPR040982">
    <property type="entry name" value="DNA_pol3_finger"/>
</dbReference>
<dbReference type="InterPro" id="IPR016195">
    <property type="entry name" value="Pol/histidinol_Pase-like"/>
</dbReference>
<comment type="subcellular location">
    <subcellularLocation>
        <location evidence="1">Cytoplasm</location>
    </subcellularLocation>
</comment>
<dbReference type="Gene3D" id="1.10.10.1600">
    <property type="entry name" value="Bacterial DNA polymerase III alpha subunit, thumb domain"/>
    <property type="match status" value="1"/>
</dbReference>
<dbReference type="CDD" id="cd04485">
    <property type="entry name" value="DnaE_OBF"/>
    <property type="match status" value="1"/>
</dbReference>
<proteinExistence type="predicted"/>
<dbReference type="InterPro" id="IPR030934">
    <property type="entry name" value="Intein_C"/>
</dbReference>
<dbReference type="InterPro" id="IPR041931">
    <property type="entry name" value="DNA_pol3_alpha_thumb_dom"/>
</dbReference>
<dbReference type="PROSITE" id="PS50818">
    <property type="entry name" value="INTEIN_C_TER"/>
    <property type="match status" value="1"/>
</dbReference>
<dbReference type="Gene3D" id="1.10.150.870">
    <property type="match status" value="1"/>
</dbReference>
<dbReference type="InterPro" id="IPR004365">
    <property type="entry name" value="NA-bd_OB_tRNA"/>
</dbReference>
<evidence type="ECO:0000256" key="1">
    <source>
        <dbReference type="ARBA" id="ARBA00004496"/>
    </source>
</evidence>
<keyword evidence="5" id="KW-0548">Nucleotidyltransferase</keyword>
<gene>
    <name evidence="12" type="ORF">COU42_00820</name>
</gene>
<dbReference type="InterPro" id="IPR003586">
    <property type="entry name" value="Hint_dom_C"/>
</dbReference>
<evidence type="ECO:0000256" key="5">
    <source>
        <dbReference type="ARBA" id="ARBA00022695"/>
    </source>
</evidence>
<dbReference type="Gene3D" id="2.170.16.10">
    <property type="entry name" value="Hedgehog/Intein (Hint) domain"/>
    <property type="match status" value="1"/>
</dbReference>
<dbReference type="SMART" id="SM00481">
    <property type="entry name" value="POLIIIAc"/>
    <property type="match status" value="1"/>
</dbReference>
<dbReference type="PANTHER" id="PTHR32294">
    <property type="entry name" value="DNA POLYMERASE III SUBUNIT ALPHA"/>
    <property type="match status" value="1"/>
</dbReference>
<dbReference type="GO" id="GO:0008408">
    <property type="term" value="F:3'-5' exonuclease activity"/>
    <property type="evidence" value="ECO:0007669"/>
    <property type="project" value="InterPro"/>
</dbReference>
<reference evidence="13" key="1">
    <citation type="submission" date="2017-09" db="EMBL/GenBank/DDBJ databases">
        <title>Depth-based differentiation of microbial function through sediment-hosted aquifers and enrichment of novel symbionts in the deep terrestrial subsurface.</title>
        <authorList>
            <person name="Probst A.J."/>
            <person name="Ladd B."/>
            <person name="Jarett J.K."/>
            <person name="Geller-Mcgrath D.E."/>
            <person name="Sieber C.M.K."/>
            <person name="Emerson J.B."/>
            <person name="Anantharaman K."/>
            <person name="Thomas B.C."/>
            <person name="Malmstrom R."/>
            <person name="Stieglmeier M."/>
            <person name="Klingl A."/>
            <person name="Woyke T."/>
            <person name="Ryan C.M."/>
            <person name="Banfield J.F."/>
        </authorList>
    </citation>
    <scope>NUCLEOTIDE SEQUENCE [LARGE SCALE GENOMIC DNA]</scope>
</reference>
<evidence type="ECO:0000256" key="2">
    <source>
        <dbReference type="ARBA" id="ARBA00012417"/>
    </source>
</evidence>
<dbReference type="GO" id="GO:0005737">
    <property type="term" value="C:cytoplasm"/>
    <property type="evidence" value="ECO:0007669"/>
    <property type="project" value="UniProtKB-SubCell"/>
</dbReference>
<dbReference type="NCBIfam" id="NF005298">
    <property type="entry name" value="PRK06826.1"/>
    <property type="match status" value="1"/>
</dbReference>
<dbReference type="GO" id="GO:0003676">
    <property type="term" value="F:nucleic acid binding"/>
    <property type="evidence" value="ECO:0007669"/>
    <property type="project" value="InterPro"/>
</dbReference>
<dbReference type="NCBIfam" id="TIGR00594">
    <property type="entry name" value="polc"/>
    <property type="match status" value="1"/>
</dbReference>
<dbReference type="SUPFAM" id="SSF89550">
    <property type="entry name" value="PHP domain-like"/>
    <property type="match status" value="2"/>
</dbReference>
<keyword evidence="7" id="KW-0068">Autocatalytic cleavage</keyword>
<dbReference type="InterPro" id="IPR003141">
    <property type="entry name" value="Pol/His_phosphatase_N"/>
</dbReference>
<dbReference type="PROSITE" id="PS50817">
    <property type="entry name" value="INTEIN_N_TER"/>
    <property type="match status" value="1"/>
</dbReference>
<dbReference type="InterPro" id="IPR004805">
    <property type="entry name" value="DnaE2/DnaE/PolC"/>
</dbReference>
<dbReference type="InterPro" id="IPR036844">
    <property type="entry name" value="Hint_dom_sf"/>
</dbReference>
<evidence type="ECO:0000256" key="9">
    <source>
        <dbReference type="ARBA" id="ARBA00023000"/>
    </source>
</evidence>
<comment type="catalytic activity">
    <reaction evidence="10">
        <text>DNA(n) + a 2'-deoxyribonucleoside 5'-triphosphate = DNA(n+1) + diphosphate</text>
        <dbReference type="Rhea" id="RHEA:22508"/>
        <dbReference type="Rhea" id="RHEA-COMP:17339"/>
        <dbReference type="Rhea" id="RHEA-COMP:17340"/>
        <dbReference type="ChEBI" id="CHEBI:33019"/>
        <dbReference type="ChEBI" id="CHEBI:61560"/>
        <dbReference type="ChEBI" id="CHEBI:173112"/>
        <dbReference type="EC" id="2.7.7.7"/>
    </reaction>
</comment>
<dbReference type="EMBL" id="PFCJ01000009">
    <property type="protein sequence ID" value="PIR72563.1"/>
    <property type="molecule type" value="Genomic_DNA"/>
</dbReference>
<evidence type="ECO:0000256" key="7">
    <source>
        <dbReference type="ARBA" id="ARBA00022813"/>
    </source>
</evidence>
<protein>
    <recommendedName>
        <fullName evidence="3">DNA polymerase III subunit alpha</fullName>
        <ecNumber evidence="2">2.7.7.7</ecNumber>
    </recommendedName>
</protein>
<dbReference type="SMART" id="SM00306">
    <property type="entry name" value="HintN"/>
    <property type="match status" value="1"/>
</dbReference>
<dbReference type="PANTHER" id="PTHR32294:SF0">
    <property type="entry name" value="DNA POLYMERASE III SUBUNIT ALPHA"/>
    <property type="match status" value="1"/>
</dbReference>
<comment type="caution">
    <text evidence="12">The sequence shown here is derived from an EMBL/GenBank/DDBJ whole genome shotgun (WGS) entry which is preliminary data.</text>
</comment>
<keyword evidence="9" id="KW-0651">Protein splicing</keyword>
<evidence type="ECO:0000256" key="10">
    <source>
        <dbReference type="ARBA" id="ARBA00049244"/>
    </source>
</evidence>
<keyword evidence="6" id="KW-0235">DNA replication</keyword>
<dbReference type="InterPro" id="IPR011708">
    <property type="entry name" value="DNA_pol3_alpha_NTPase_dom"/>
</dbReference>
<dbReference type="Gene3D" id="3.10.28.10">
    <property type="entry name" value="Homing endonucleases"/>
    <property type="match status" value="1"/>
</dbReference>
<dbReference type="SUPFAM" id="SSF51294">
    <property type="entry name" value="Hedgehog/intein (Hint) domain"/>
    <property type="match status" value="1"/>
</dbReference>
<organism evidence="12 13">
    <name type="scientific">Candidatus Nealsonbacteria bacterium CG10_big_fil_rev_8_21_14_0_10_36_24</name>
    <dbReference type="NCBI Taxonomy" id="1974710"/>
    <lineage>
        <taxon>Bacteria</taxon>
        <taxon>Candidatus Nealsoniibacteriota</taxon>
    </lineage>
</organism>
<evidence type="ECO:0000313" key="13">
    <source>
        <dbReference type="Proteomes" id="UP000228756"/>
    </source>
</evidence>
<dbReference type="SUPFAM" id="SSF55608">
    <property type="entry name" value="Homing endonucleases"/>
    <property type="match status" value="1"/>
</dbReference>
<evidence type="ECO:0000256" key="8">
    <source>
        <dbReference type="ARBA" id="ARBA00022932"/>
    </source>
</evidence>
<dbReference type="EC" id="2.7.7.7" evidence="2"/>
<dbReference type="GO" id="GO:0016539">
    <property type="term" value="P:intein-mediated protein splicing"/>
    <property type="evidence" value="ECO:0007669"/>
    <property type="project" value="InterPro"/>
</dbReference>
<dbReference type="Pfam" id="PF02811">
    <property type="entry name" value="PHP"/>
    <property type="match status" value="2"/>
</dbReference>
<sequence>MKFTHLHVHSHYSLLDGLPKIDELLDYVKELGMDSVALTDHGVLYGAVEFYKKAKERGIKPIIGCLPPGHLIYTSKGMKPIEKIQVGDLVLTHRGRFRRVRRTMVRPHKGILYGIEARNANTVWLTGEHPVLVSSYKMDEPQWIRADSLKYGRRNRHGDIKSWESYALFPKLKEPIDNQLNILEYLDQKIYSTDGKVILKTGKYSKYDSLMITKIPVSFKINHDFAKLLGLFLAEGSYQYDPRGRATTLVFSFNGHENHLTDFTARALQFFAKTSSKVLYRPERDLKEIYTHNTVFSRFFKNFCGQGAGEKYIPLTTLKWSYSYLESFLDALAAGDAHINPNTGQINLKIKSRNLAWGVRLIAATLGYPTKVGIQKERGRIYYRISWTPTVKYRRVLENNDYLFLPIKKIKKRKYDGRVYNFEVEEDNSYVSDIALHNCEVYTAFERMDQKRPNIDDKRYHLVLLVKNEKGYKNLVQLITKAHLEGFYYKPRVDDELLAKHSEGLIALTGCVVGKIPRLIQSKRIEEAEKLSLKYQEIFGKDNFYLEIQSHPNIPEQKTTNAGLIAISKKYGIPLVATNDIHYLKPGDKEAQDILMLINTNSDKNDPERLTMKTDDFSLKTPQEMIGTFKDIPEAIENTQKIVELCNFGFELGKTKLPYFEVPNNKTPDEYLEELCQQGLKNRFGENPEKEARERLNYELSIIKQTGFASYFLIVQDFVNWAKKNRIVVGPGRGSIGGSLVAYALNITNINPLKNNLIFERFLNPSRVSFPDIDLDFTDRRRNEVIDYVAQKYGRDKVAQIITFGTMAARAVIRDVGRALNYPYGYCDQIAKMIPFGFDLEQTLKRVVEFQNLYQIDEQAKNLIDLAKKLEGVARHASTHACGVVISNKPLTDLIPLQHPTQDDENIVTQYEMHSVEDLGLLKMDFLGLKNLTIIEDTLSRIYVIHNKKIDIENIPLNDKETYKLLQKGNTVGIFQLEGEGITRYLKQLKPSEFEDIVAMAALYRPGPIQFIPDYIARKHKKQKIEYLHPKLKPILEKTQGICIYQEQLMQIAQQLAGFSLAEADILRKAIGKKIKSLLLEQEEKFIQGMIKNEIKKEIAQKIWQWILPFAQYGFNKSHSTAYATIAYQTAYLKTHFPVEFMASLLTSEKADIERIAILIEECKRMGIEVLAPNINQSLKNFTVVPGENKIRFGLLAIKNVGENIIDVIVNEIKNNGPFKSIEDFIQRVNSKDLNKKSLESLIKAGAFDKFAERNKLLHNLERLLEWAKETQKNRANGQKGLFDKAKGENFNNSIYLKQTVPATTFEKLSWEKELLGLYVSSHPLEDYKNVLKKNTLSLAEIKNYQGFGLNNNRGRIRVGGIISGIKKIITRTGKTMLFVKLEDLTGKTEVVVFPAIIERNPTAFQENKIVFVSGRLDHRDNVPKIIADQVEEIITKTS</sequence>
<dbReference type="GO" id="GO:0003887">
    <property type="term" value="F:DNA-directed DNA polymerase activity"/>
    <property type="evidence" value="ECO:0007669"/>
    <property type="project" value="UniProtKB-KW"/>
</dbReference>
<dbReference type="InterPro" id="IPR003587">
    <property type="entry name" value="Hint_dom_N"/>
</dbReference>
<dbReference type="CDD" id="cd00081">
    <property type="entry name" value="Hint"/>
    <property type="match status" value="1"/>
</dbReference>
<dbReference type="PROSITE" id="PS50819">
    <property type="entry name" value="INTEIN_ENDONUCLEASE"/>
    <property type="match status" value="1"/>
</dbReference>
<dbReference type="Proteomes" id="UP000228756">
    <property type="component" value="Unassembled WGS sequence"/>
</dbReference>
<dbReference type="GO" id="GO:0004519">
    <property type="term" value="F:endonuclease activity"/>
    <property type="evidence" value="ECO:0007669"/>
    <property type="project" value="InterPro"/>
</dbReference>
<feature type="domain" description="DOD-type homing endonuclease" evidence="11">
    <location>
        <begin position="228"/>
        <end position="368"/>
    </location>
</feature>
<dbReference type="InterPro" id="IPR006142">
    <property type="entry name" value="INTEIN"/>
</dbReference>
<dbReference type="GO" id="GO:0006260">
    <property type="term" value="P:DNA replication"/>
    <property type="evidence" value="ECO:0007669"/>
    <property type="project" value="UniProtKB-KW"/>
</dbReference>
<keyword evidence="4" id="KW-0808">Transferase</keyword>
<dbReference type="Pfam" id="PF07733">
    <property type="entry name" value="DNA_pol3_alpha"/>
    <property type="match status" value="1"/>
</dbReference>
<evidence type="ECO:0000256" key="6">
    <source>
        <dbReference type="ARBA" id="ARBA00022705"/>
    </source>
</evidence>
<dbReference type="Pfam" id="PF17657">
    <property type="entry name" value="DNA_pol3_finger"/>
    <property type="match status" value="1"/>
</dbReference>
<dbReference type="PRINTS" id="PR00379">
    <property type="entry name" value="INTEIN"/>
</dbReference>
<dbReference type="Gene3D" id="3.20.20.140">
    <property type="entry name" value="Metal-dependent hydrolases"/>
    <property type="match status" value="2"/>
</dbReference>
<dbReference type="InterPro" id="IPR027434">
    <property type="entry name" value="Homing_endonucl"/>
</dbReference>
<evidence type="ECO:0000256" key="4">
    <source>
        <dbReference type="ARBA" id="ARBA00022679"/>
    </source>
</evidence>
<dbReference type="Pfam" id="PF14579">
    <property type="entry name" value="HHH_6"/>
    <property type="match status" value="1"/>
</dbReference>
<evidence type="ECO:0000259" key="11">
    <source>
        <dbReference type="PROSITE" id="PS50819"/>
    </source>
</evidence>
<dbReference type="NCBIfam" id="NF004226">
    <property type="entry name" value="PRK05673.1"/>
    <property type="match status" value="1"/>
</dbReference>
<dbReference type="InterPro" id="IPR029460">
    <property type="entry name" value="DNAPol_HHH"/>
</dbReference>
<name>A0A2M6NSH2_9BACT</name>
<accession>A0A2M6NSH2</accession>
<dbReference type="SMART" id="SM00305">
    <property type="entry name" value="HintC"/>
    <property type="match status" value="1"/>
</dbReference>
<keyword evidence="8" id="KW-0239">DNA-directed DNA polymerase</keyword>
<dbReference type="InterPro" id="IPR006141">
    <property type="entry name" value="Intein_N"/>
</dbReference>
<dbReference type="InterPro" id="IPR004042">
    <property type="entry name" value="Intein_endonuc_central"/>
</dbReference>
<evidence type="ECO:0000313" key="12">
    <source>
        <dbReference type="EMBL" id="PIR72563.1"/>
    </source>
</evidence>
<dbReference type="Pfam" id="PF01336">
    <property type="entry name" value="tRNA_anti-codon"/>
    <property type="match status" value="1"/>
</dbReference>
<evidence type="ECO:0000256" key="3">
    <source>
        <dbReference type="ARBA" id="ARBA00019114"/>
    </source>
</evidence>